<feature type="transmembrane region" description="Helical" evidence="7">
    <location>
        <begin position="152"/>
        <end position="170"/>
    </location>
</feature>
<dbReference type="Pfam" id="PF03458">
    <property type="entry name" value="Gly_transporter"/>
    <property type="match status" value="2"/>
</dbReference>
<feature type="transmembrane region" description="Helical" evidence="7">
    <location>
        <begin position="176"/>
        <end position="195"/>
    </location>
</feature>
<evidence type="ECO:0000313" key="10">
    <source>
        <dbReference type="Proteomes" id="UP001182304"/>
    </source>
</evidence>
<evidence type="ECO:0000256" key="5">
    <source>
        <dbReference type="ARBA" id="ARBA00022989"/>
    </source>
</evidence>
<sequence>MLLSVLYIIGITAEAITGALAAGREKMDIFGVIIIAAMTAIGGGSVRDVLLGHYPIGWVKNPHYFLIVAGAAVLTVFIVPLIRHFMHYFHTVFLVLDALGLIVFSIIGAQVALDMGYGFTIAVIAAIITGAFGGVLRDLLCNRIPLVFQKELYASIALIATAIYIGLQQLNIDHNLVIIITLISGFIARLLAIYFEWGLPVFDYQEQEMAKKNNDDKLPKKVTWKK</sequence>
<feature type="transmembrane region" description="Helical" evidence="7">
    <location>
        <begin position="119"/>
        <end position="140"/>
    </location>
</feature>
<dbReference type="GO" id="GO:0005886">
    <property type="term" value="C:plasma membrane"/>
    <property type="evidence" value="ECO:0007669"/>
    <property type="project" value="UniProtKB-SubCell"/>
</dbReference>
<dbReference type="PANTHER" id="PTHR30506">
    <property type="entry name" value="INNER MEMBRANE PROTEIN"/>
    <property type="match status" value="1"/>
</dbReference>
<dbReference type="Proteomes" id="UP001182304">
    <property type="component" value="Unassembled WGS sequence"/>
</dbReference>
<feature type="domain" description="Glycine transporter" evidence="8">
    <location>
        <begin position="5"/>
        <end position="78"/>
    </location>
</feature>
<dbReference type="InterPro" id="IPR005115">
    <property type="entry name" value="Gly_transporter"/>
</dbReference>
<name>A0AAW8V9T2_PASMD</name>
<keyword evidence="5 7" id="KW-1133">Transmembrane helix</keyword>
<evidence type="ECO:0000256" key="2">
    <source>
        <dbReference type="ARBA" id="ARBA00008193"/>
    </source>
</evidence>
<dbReference type="RefSeq" id="WP_156732131.1">
    <property type="nucleotide sequence ID" value="NZ_CP033598.1"/>
</dbReference>
<reference evidence="9" key="1">
    <citation type="submission" date="2022-07" db="EMBL/GenBank/DDBJ databases">
        <title>Sequence of Pasteurella multocoda 17BRD-035.</title>
        <authorList>
            <person name="Roy Chowdhury P."/>
            <person name="Alhamami T."/>
            <person name="Trott D.J."/>
            <person name="Djordvevic S.P."/>
        </authorList>
    </citation>
    <scope>NUCLEOTIDE SEQUENCE</scope>
    <source>
        <strain evidence="9">17BRD-035</strain>
    </source>
</reference>
<proteinExistence type="inferred from homology"/>
<evidence type="ECO:0000259" key="8">
    <source>
        <dbReference type="Pfam" id="PF03458"/>
    </source>
</evidence>
<feature type="domain" description="Glycine transporter" evidence="8">
    <location>
        <begin position="95"/>
        <end position="168"/>
    </location>
</feature>
<evidence type="ECO:0000256" key="6">
    <source>
        <dbReference type="ARBA" id="ARBA00023136"/>
    </source>
</evidence>
<organism evidence="9 10">
    <name type="scientific">Pasteurella multocida</name>
    <dbReference type="NCBI Taxonomy" id="747"/>
    <lineage>
        <taxon>Bacteria</taxon>
        <taxon>Pseudomonadati</taxon>
        <taxon>Pseudomonadota</taxon>
        <taxon>Gammaproteobacteria</taxon>
        <taxon>Pasteurellales</taxon>
        <taxon>Pasteurellaceae</taxon>
        <taxon>Pasteurella</taxon>
    </lineage>
</organism>
<dbReference type="EMBL" id="JANIEN010000014">
    <property type="protein sequence ID" value="MDT3453160.1"/>
    <property type="molecule type" value="Genomic_DNA"/>
</dbReference>
<evidence type="ECO:0000256" key="1">
    <source>
        <dbReference type="ARBA" id="ARBA00004651"/>
    </source>
</evidence>
<evidence type="ECO:0000256" key="7">
    <source>
        <dbReference type="SAM" id="Phobius"/>
    </source>
</evidence>
<keyword evidence="6 7" id="KW-0472">Membrane</keyword>
<keyword evidence="4 7" id="KW-0812">Transmembrane</keyword>
<evidence type="ECO:0000256" key="4">
    <source>
        <dbReference type="ARBA" id="ARBA00022692"/>
    </source>
</evidence>
<dbReference type="AlphaFoldDB" id="A0AAW8V9T2"/>
<comment type="similarity">
    <text evidence="2">Belongs to the UPF0126 family.</text>
</comment>
<gene>
    <name evidence="9" type="ORF">NQF69_10305</name>
</gene>
<evidence type="ECO:0000256" key="3">
    <source>
        <dbReference type="ARBA" id="ARBA00022475"/>
    </source>
</evidence>
<accession>A0AAW8V9T2</accession>
<keyword evidence="3" id="KW-1003">Cell membrane</keyword>
<comment type="caution">
    <text evidence="9">The sequence shown here is derived from an EMBL/GenBank/DDBJ whole genome shotgun (WGS) entry which is preliminary data.</text>
</comment>
<evidence type="ECO:0000313" key="9">
    <source>
        <dbReference type="EMBL" id="MDT3453160.1"/>
    </source>
</evidence>
<comment type="subcellular location">
    <subcellularLocation>
        <location evidence="1">Cell membrane</location>
        <topology evidence="1">Multi-pass membrane protein</topology>
    </subcellularLocation>
</comment>
<protein>
    <submittedName>
        <fullName evidence="9">Trimeric intracellular cation channel family protein</fullName>
    </submittedName>
</protein>
<feature type="transmembrane region" description="Helical" evidence="7">
    <location>
        <begin position="62"/>
        <end position="82"/>
    </location>
</feature>
<feature type="transmembrane region" description="Helical" evidence="7">
    <location>
        <begin position="6"/>
        <end position="22"/>
    </location>
</feature>
<feature type="transmembrane region" description="Helical" evidence="7">
    <location>
        <begin position="29"/>
        <end position="50"/>
    </location>
</feature>
<dbReference type="PANTHER" id="PTHR30506:SF3">
    <property type="entry name" value="UPF0126 INNER MEMBRANE PROTEIN YADS-RELATED"/>
    <property type="match status" value="1"/>
</dbReference>
<feature type="transmembrane region" description="Helical" evidence="7">
    <location>
        <begin position="94"/>
        <end position="113"/>
    </location>
</feature>